<dbReference type="GO" id="GO:0003677">
    <property type="term" value="F:DNA binding"/>
    <property type="evidence" value="ECO:0007669"/>
    <property type="project" value="InterPro"/>
</dbReference>
<dbReference type="Gene3D" id="1.10.260.40">
    <property type="entry name" value="lambda repressor-like DNA-binding domains"/>
    <property type="match status" value="1"/>
</dbReference>
<accession>A0A3P4B679</accession>
<dbReference type="SMART" id="SM00530">
    <property type="entry name" value="HTH_XRE"/>
    <property type="match status" value="1"/>
</dbReference>
<evidence type="ECO:0000256" key="1">
    <source>
        <dbReference type="SAM" id="MobiDB-lite"/>
    </source>
</evidence>
<dbReference type="InterPro" id="IPR010982">
    <property type="entry name" value="Lambda_DNA-bd_dom_sf"/>
</dbReference>
<feature type="domain" description="HTH cro/C1-type" evidence="2">
    <location>
        <begin position="15"/>
        <end position="69"/>
    </location>
</feature>
<name>A0A3P4B679_9BURK</name>
<feature type="region of interest" description="Disordered" evidence="1">
    <location>
        <begin position="73"/>
        <end position="117"/>
    </location>
</feature>
<gene>
    <name evidence="3" type="primary">hipB</name>
    <name evidence="3" type="ORF">PIGHUM_03904</name>
</gene>
<evidence type="ECO:0000313" key="3">
    <source>
        <dbReference type="EMBL" id="VCU71814.1"/>
    </source>
</evidence>
<dbReference type="SUPFAM" id="SSF47413">
    <property type="entry name" value="lambda repressor-like DNA-binding domains"/>
    <property type="match status" value="1"/>
</dbReference>
<dbReference type="CDD" id="cd00093">
    <property type="entry name" value="HTH_XRE"/>
    <property type="match status" value="1"/>
</dbReference>
<feature type="compositionally biased region" description="Basic and acidic residues" evidence="1">
    <location>
        <begin position="100"/>
        <end position="117"/>
    </location>
</feature>
<organism evidence="3 4">
    <name type="scientific">Pigmentiphaga humi</name>
    <dbReference type="NCBI Taxonomy" id="2478468"/>
    <lineage>
        <taxon>Bacteria</taxon>
        <taxon>Pseudomonadati</taxon>
        <taxon>Pseudomonadota</taxon>
        <taxon>Betaproteobacteria</taxon>
        <taxon>Burkholderiales</taxon>
        <taxon>Alcaligenaceae</taxon>
        <taxon>Pigmentiphaga</taxon>
    </lineage>
</organism>
<dbReference type="Pfam" id="PF01381">
    <property type="entry name" value="HTH_3"/>
    <property type="match status" value="1"/>
</dbReference>
<evidence type="ECO:0000259" key="2">
    <source>
        <dbReference type="PROSITE" id="PS50943"/>
    </source>
</evidence>
<dbReference type="RefSeq" id="WP_124081412.1">
    <property type="nucleotide sequence ID" value="NZ_UWPJ01000030.1"/>
</dbReference>
<dbReference type="PROSITE" id="PS50943">
    <property type="entry name" value="HTH_CROC1"/>
    <property type="match status" value="1"/>
</dbReference>
<dbReference type="OrthoDB" id="3034420at2"/>
<dbReference type="Proteomes" id="UP000277294">
    <property type="component" value="Unassembled WGS sequence"/>
</dbReference>
<proteinExistence type="predicted"/>
<dbReference type="EMBL" id="UWPJ01000030">
    <property type="protein sequence ID" value="VCU71814.1"/>
    <property type="molecule type" value="Genomic_DNA"/>
</dbReference>
<evidence type="ECO:0000313" key="4">
    <source>
        <dbReference type="Proteomes" id="UP000277294"/>
    </source>
</evidence>
<reference evidence="3 4" key="1">
    <citation type="submission" date="2018-10" db="EMBL/GenBank/DDBJ databases">
        <authorList>
            <person name="Criscuolo A."/>
        </authorList>
    </citation>
    <scope>NUCLEOTIDE SEQUENCE [LARGE SCALE GENOMIC DNA]</scope>
    <source>
        <strain evidence="3">DnA1</strain>
    </source>
</reference>
<protein>
    <submittedName>
        <fullName evidence="3">Antitoxin HipB</fullName>
    </submittedName>
</protein>
<dbReference type="InterPro" id="IPR001387">
    <property type="entry name" value="Cro/C1-type_HTH"/>
</dbReference>
<sequence>MDFPIAVSGQLRQQLRALRRMRGWTQAELGKMLGVGQARIAEIEANPGSVSVEQLLRLLAVLQTRMVLQTHEHASATSGADRVYGRSATVTQGAARQKGKVGEAEPAIKIERRQGSW</sequence>
<keyword evidence="4" id="KW-1185">Reference proteome</keyword>
<dbReference type="AlphaFoldDB" id="A0A3P4B679"/>